<evidence type="ECO:0000313" key="2">
    <source>
        <dbReference type="EMBL" id="AKQ03510.1"/>
    </source>
</evidence>
<dbReference type="AlphaFoldDB" id="A0A0H4T9Q3"/>
<keyword evidence="1" id="KW-0732">Signal</keyword>
<name>A0A0H4T9Q3_9BACT</name>
<evidence type="ECO:0000256" key="1">
    <source>
        <dbReference type="SAM" id="SignalP"/>
    </source>
</evidence>
<sequence length="910" mass="98258">MRNRTMRQSLGVLAMLLVLVWAASFAAEHPDKSKGGNNTAAKGTAGLSWSVLTINNLWTWHRSDGDGNHSPGGEDGMGYPAFTARAVYEDNMVFGGRMYVGGFPGTGTLAALQPTRINGGTYLSNHGMVQGWVEGTGATANYTNSTNDPKARIYRIRRDYTEMSASELLRDASIINEQLSAVSATQAMVDAVKAAYAADWAEWPTQYGAPYIDRNGNGVYDLPPVFSETFTVDSLIAGNGGIGYDEPGVAGADQTTPADQVLYTVYHGLDRTKTLGFEGSEPIGVEVQKTVWGYKRTDALGNVYFTRYRLINKGGIDIGGGTKGTFYLDSMFLCEWSDIDLGNAGDDLVGSDSVLSMGYVFNGNATDLSYQRFNLPPPSSGYDFLGGPTVSAPGDSAIFNFKRVYGKKNQAMSSFAFFSAGSPFSDPPFGDYDRGSGRWWAMLRGFAPVGTMQDAPTPYPHPPGMAISRFPYSGNPSLPEGTPPDNFIDGLGTTYSFSPGDRRILVNTGPFQMAPNDTQDIYMGFVVGIGGDRLSSVAVMKAYDLACQETFNLVFKVAKPPKNPTVKVTELDGEILLDWSYDQATIKDTEVRVVQPGAYTFEGYNLYQFPSVGADVSAAVRIATYDVVNNVKTVSDLVFDPLVGQFVLKPVQFGNDNGVSRFVSIKNDFVRDIPKMYNGQEYYFAVTAYSRATLTGYTAALESAPNIITVRPKVPFGKELVSATGDTVTVARTGGASDGSVQAFIADPLAITGDTYEVRFTASQKWGVFNVTKNTWAVDTSLTNQSGDANYPVIDGMTIKAVGPPNDVKDFQHTAGPSGAISPATYAAYAFNSSGFPTPTGADRPAADWGGGQWGVHTNPDPADISFTRFKSRVFRGTNFSRFVPYDFEMRFTAGPNRGILKSYGTNRLK</sequence>
<reference evidence="2" key="1">
    <citation type="journal article" date="2015" name="ISME J.">
        <title>Aquifer environment selects for microbial species cohorts in sediment and groundwater.</title>
        <authorList>
            <person name="Hug L.A."/>
            <person name="Thomas B.C."/>
            <person name="Brown C.T."/>
            <person name="Frischkorn K.R."/>
            <person name="Williams K.H."/>
            <person name="Tringe S.G."/>
            <person name="Banfield J.F."/>
        </authorList>
    </citation>
    <scope>NUCLEOTIDE SEQUENCE</scope>
</reference>
<accession>A0A0H4T9Q3</accession>
<proteinExistence type="predicted"/>
<protein>
    <submittedName>
        <fullName evidence="2">Uncharacterized protein</fullName>
    </submittedName>
</protein>
<feature type="non-terminal residue" evidence="2">
    <location>
        <position position="910"/>
    </location>
</feature>
<feature type="signal peptide" evidence="1">
    <location>
        <begin position="1"/>
        <end position="26"/>
    </location>
</feature>
<organism evidence="2">
    <name type="scientific">uncultured Ignavibacteria bacterium Rifle_16ft_4_minimus_38087</name>
    <dbReference type="NCBI Taxonomy" id="1665104"/>
    <lineage>
        <taxon>Bacteria</taxon>
        <taxon>Pseudomonadati</taxon>
        <taxon>Ignavibacteriota</taxon>
        <taxon>Ignavibacteria</taxon>
        <taxon>environmental samples</taxon>
    </lineage>
</organism>
<dbReference type="EMBL" id="KT007015">
    <property type="protein sequence ID" value="AKQ03510.1"/>
    <property type="molecule type" value="Genomic_DNA"/>
</dbReference>
<feature type="chain" id="PRO_5005209907" evidence="1">
    <location>
        <begin position="27"/>
        <end position="910"/>
    </location>
</feature>